<name>A0A8J5UND8_9ASCO</name>
<dbReference type="RefSeq" id="XP_049263834.1">
    <property type="nucleotide sequence ID" value="XM_049406644.1"/>
</dbReference>
<evidence type="ECO:0000256" key="3">
    <source>
        <dbReference type="ARBA" id="ARBA00023242"/>
    </source>
</evidence>
<evidence type="ECO:0000313" key="5">
    <source>
        <dbReference type="EMBL" id="KAG7663602.1"/>
    </source>
</evidence>
<dbReference type="PANTHER" id="PTHR19411">
    <property type="entry name" value="PROTEIN BUD31-RELATED"/>
    <property type="match status" value="1"/>
</dbReference>
<accession>A0A8J5UND8</accession>
<dbReference type="AlphaFoldDB" id="A0A8J5UND8"/>
<dbReference type="GO" id="GO:0000398">
    <property type="term" value="P:mRNA splicing, via spliceosome"/>
    <property type="evidence" value="ECO:0007669"/>
    <property type="project" value="TreeGrafter"/>
</dbReference>
<dbReference type="GO" id="GO:0005681">
    <property type="term" value="C:spliceosomal complex"/>
    <property type="evidence" value="ECO:0007669"/>
    <property type="project" value="TreeGrafter"/>
</dbReference>
<gene>
    <name evidence="5" type="ORF">J8A68_002851</name>
</gene>
<evidence type="ECO:0000256" key="4">
    <source>
        <dbReference type="SAM" id="MobiDB-lite"/>
    </source>
</evidence>
<dbReference type="GeneID" id="73469652"/>
<organism evidence="5 6">
    <name type="scientific">[Candida] subhashii</name>
    <dbReference type="NCBI Taxonomy" id="561895"/>
    <lineage>
        <taxon>Eukaryota</taxon>
        <taxon>Fungi</taxon>
        <taxon>Dikarya</taxon>
        <taxon>Ascomycota</taxon>
        <taxon>Saccharomycotina</taxon>
        <taxon>Pichiomycetes</taxon>
        <taxon>Debaryomycetaceae</taxon>
        <taxon>Spathaspora</taxon>
    </lineage>
</organism>
<sequence length="149" mass="17214">MPKTKKIKKNGPPPEGYSKIEPTLTKFLSKLKQAQSDQDKTKSKHSSLWKVFQLNHQISRYVYDLYNSQKISRDLYDWLLLQSYVNRDLIAKWKKPGYEKLCCVQCIVEKNYGGTCICRVPKEKLIENDPEKVKTECITCGCKGCASTD</sequence>
<evidence type="ECO:0000256" key="1">
    <source>
        <dbReference type="ARBA" id="ARBA00004123"/>
    </source>
</evidence>
<dbReference type="Proteomes" id="UP000694255">
    <property type="component" value="Unassembled WGS sequence"/>
</dbReference>
<dbReference type="PANTHER" id="PTHR19411:SF0">
    <property type="entry name" value="PROTEIN BUD31 HOMOLOG"/>
    <property type="match status" value="1"/>
</dbReference>
<dbReference type="InterPro" id="IPR001748">
    <property type="entry name" value="BUD31"/>
</dbReference>
<keyword evidence="3" id="KW-0539">Nucleus</keyword>
<protein>
    <submittedName>
        <fullName evidence="5">BUD31</fullName>
    </submittedName>
</protein>
<proteinExistence type="inferred from homology"/>
<dbReference type="EMBL" id="JAGSYN010000125">
    <property type="protein sequence ID" value="KAG7663602.1"/>
    <property type="molecule type" value="Genomic_DNA"/>
</dbReference>
<reference evidence="5 6" key="1">
    <citation type="journal article" date="2021" name="DNA Res.">
        <title>Genome analysis of Candida subhashii reveals its hybrid nature and dual mitochondrial genome conformations.</title>
        <authorList>
            <person name="Mixao V."/>
            <person name="Hegedusova E."/>
            <person name="Saus E."/>
            <person name="Pryszcz L.P."/>
            <person name="Cillingova A."/>
            <person name="Nosek J."/>
            <person name="Gabaldon T."/>
        </authorList>
    </citation>
    <scope>NUCLEOTIDE SEQUENCE [LARGE SCALE GENOMIC DNA]</scope>
    <source>
        <strain evidence="5 6">CBS 10753</strain>
    </source>
</reference>
<dbReference type="Pfam" id="PF01125">
    <property type="entry name" value="BUD31"/>
    <property type="match status" value="1"/>
</dbReference>
<evidence type="ECO:0000256" key="2">
    <source>
        <dbReference type="ARBA" id="ARBA00005287"/>
    </source>
</evidence>
<dbReference type="OrthoDB" id="277109at2759"/>
<evidence type="ECO:0000313" key="6">
    <source>
        <dbReference type="Proteomes" id="UP000694255"/>
    </source>
</evidence>
<comment type="similarity">
    <text evidence="2">Belongs to the BUD31 (G10) family.</text>
</comment>
<feature type="region of interest" description="Disordered" evidence="4">
    <location>
        <begin position="1"/>
        <end position="20"/>
    </location>
</feature>
<keyword evidence="6" id="KW-1185">Reference proteome</keyword>
<comment type="caution">
    <text evidence="5">The sequence shown here is derived from an EMBL/GenBank/DDBJ whole genome shotgun (WGS) entry which is preliminary data.</text>
</comment>
<comment type="subcellular location">
    <subcellularLocation>
        <location evidence="1">Nucleus</location>
    </subcellularLocation>
</comment>